<evidence type="ECO:0000256" key="2">
    <source>
        <dbReference type="ARBA" id="ARBA00023125"/>
    </source>
</evidence>
<feature type="DNA-binding region" description="H-T-H motif" evidence="4">
    <location>
        <begin position="27"/>
        <end position="46"/>
    </location>
</feature>
<dbReference type="PROSITE" id="PS01081">
    <property type="entry name" value="HTH_TETR_1"/>
    <property type="match status" value="1"/>
</dbReference>
<protein>
    <submittedName>
        <fullName evidence="6">TetR/AcrR family transcriptional regulator</fullName>
    </submittedName>
</protein>
<dbReference type="InterPro" id="IPR036271">
    <property type="entry name" value="Tet_transcr_reg_TetR-rel_C_sf"/>
</dbReference>
<organism evidence="6">
    <name type="scientific">Methyloraptor flagellatus</name>
    <dbReference type="NCBI Taxonomy" id="3162530"/>
    <lineage>
        <taxon>Bacteria</taxon>
        <taxon>Pseudomonadati</taxon>
        <taxon>Pseudomonadota</taxon>
        <taxon>Alphaproteobacteria</taxon>
        <taxon>Hyphomicrobiales</taxon>
        <taxon>Ancalomicrobiaceae</taxon>
        <taxon>Methyloraptor</taxon>
    </lineage>
</organism>
<evidence type="ECO:0000256" key="3">
    <source>
        <dbReference type="ARBA" id="ARBA00023163"/>
    </source>
</evidence>
<dbReference type="InterPro" id="IPR023772">
    <property type="entry name" value="DNA-bd_HTH_TetR-type_CS"/>
</dbReference>
<dbReference type="PANTHER" id="PTHR47506">
    <property type="entry name" value="TRANSCRIPTIONAL REGULATORY PROTEIN"/>
    <property type="match status" value="1"/>
</dbReference>
<dbReference type="Pfam" id="PF16925">
    <property type="entry name" value="TetR_C_13"/>
    <property type="match status" value="1"/>
</dbReference>
<keyword evidence="3" id="KW-0804">Transcription</keyword>
<accession>A0AAU7XAH5</accession>
<dbReference type="SUPFAM" id="SSF48498">
    <property type="entry name" value="Tetracyclin repressor-like, C-terminal domain"/>
    <property type="match status" value="1"/>
</dbReference>
<dbReference type="PRINTS" id="PR00455">
    <property type="entry name" value="HTHTETR"/>
</dbReference>
<gene>
    <name evidence="6" type="ORF">ABS361_18275</name>
</gene>
<evidence type="ECO:0000256" key="4">
    <source>
        <dbReference type="PROSITE-ProRule" id="PRU00335"/>
    </source>
</evidence>
<dbReference type="EMBL" id="CP158568">
    <property type="protein sequence ID" value="XBY43981.1"/>
    <property type="molecule type" value="Genomic_DNA"/>
</dbReference>
<dbReference type="InterPro" id="IPR001647">
    <property type="entry name" value="HTH_TetR"/>
</dbReference>
<evidence type="ECO:0000259" key="5">
    <source>
        <dbReference type="PROSITE" id="PS50977"/>
    </source>
</evidence>
<dbReference type="RefSeq" id="WP_407049077.1">
    <property type="nucleotide sequence ID" value="NZ_CP158568.1"/>
</dbReference>
<dbReference type="InterPro" id="IPR009057">
    <property type="entry name" value="Homeodomain-like_sf"/>
</dbReference>
<dbReference type="KEGG" id="mflg:ABS361_18275"/>
<reference evidence="6" key="1">
    <citation type="submission" date="2024-06" db="EMBL/GenBank/DDBJ databases">
        <title>Methylostella associata gen. nov., sp. nov., a novel Ancalomicrobiaceae-affiliated facultatively methylotrophic bacteria that feed on methanotrophs of the genus Methylococcus.</title>
        <authorList>
            <person name="Saltykova V."/>
            <person name="Danilova O.V."/>
            <person name="Oshkin I.Y."/>
            <person name="Belova S.E."/>
            <person name="Pimenov N.V."/>
            <person name="Dedysh S.N."/>
        </authorList>
    </citation>
    <scope>NUCLEOTIDE SEQUENCE</scope>
    <source>
        <strain evidence="6">S20</strain>
    </source>
</reference>
<dbReference type="InterPro" id="IPR011075">
    <property type="entry name" value="TetR_C"/>
</dbReference>
<dbReference type="PROSITE" id="PS50977">
    <property type="entry name" value="HTH_TETR_2"/>
    <property type="match status" value="1"/>
</dbReference>
<evidence type="ECO:0000256" key="1">
    <source>
        <dbReference type="ARBA" id="ARBA00023015"/>
    </source>
</evidence>
<proteinExistence type="predicted"/>
<dbReference type="PANTHER" id="PTHR47506:SF1">
    <property type="entry name" value="HTH-TYPE TRANSCRIPTIONAL REGULATOR YJDC"/>
    <property type="match status" value="1"/>
</dbReference>
<name>A0AAU7XAH5_9HYPH</name>
<feature type="domain" description="HTH tetR-type" evidence="5">
    <location>
        <begin position="4"/>
        <end position="64"/>
    </location>
</feature>
<keyword evidence="1" id="KW-0805">Transcription regulation</keyword>
<evidence type="ECO:0000313" key="6">
    <source>
        <dbReference type="EMBL" id="XBY43981.1"/>
    </source>
</evidence>
<dbReference type="GO" id="GO:0003677">
    <property type="term" value="F:DNA binding"/>
    <property type="evidence" value="ECO:0007669"/>
    <property type="project" value="UniProtKB-UniRule"/>
</dbReference>
<sequence length="223" mass="23026">MTKTSAREKLLDAALGVIRAQGYAATSVDDLCRAAGVTKGAFFHHFASKEALAVAAADHFNAMADGLFGAAPFRALEDPLARFKGYVAFRKAIIAGDPATFSCLLGTMVQEAFASSPAIRDACGRNIGAHASGIATDIVAAKALHAPVADWDADSLALFTQAVLQGAFVLAKAKGDPQVAVDCVAHLERYVDLLFAAGATKAPAAVDPTATNRSAVPNQEEAP</sequence>
<keyword evidence="2 4" id="KW-0238">DNA-binding</keyword>
<dbReference type="Pfam" id="PF00440">
    <property type="entry name" value="TetR_N"/>
    <property type="match status" value="1"/>
</dbReference>
<dbReference type="AlphaFoldDB" id="A0AAU7XAH5"/>
<dbReference type="SUPFAM" id="SSF46689">
    <property type="entry name" value="Homeodomain-like"/>
    <property type="match status" value="1"/>
</dbReference>
<dbReference type="Gene3D" id="1.10.357.10">
    <property type="entry name" value="Tetracycline Repressor, domain 2"/>
    <property type="match status" value="1"/>
</dbReference>